<dbReference type="AlphaFoldDB" id="A0A8I6XWY9"/>
<dbReference type="EnsemblPlants" id="HORVU.MOREX.r3.5HG0430290.1">
    <property type="protein sequence ID" value="HORVU.MOREX.r3.5HG0430290.1.CDS1"/>
    <property type="gene ID" value="HORVU.MOREX.r3.5HG0430290"/>
</dbReference>
<dbReference type="InterPro" id="IPR001810">
    <property type="entry name" value="F-box_dom"/>
</dbReference>
<reference evidence="2" key="2">
    <citation type="submission" date="2020-10" db="EMBL/GenBank/DDBJ databases">
        <authorList>
            <person name="Scholz U."/>
            <person name="Mascher M."/>
            <person name="Fiebig A."/>
        </authorList>
    </citation>
    <scope>NUCLEOTIDE SEQUENCE [LARGE SCALE GENOMIC DNA]</scope>
    <source>
        <strain evidence="2">cv. Morex</strain>
    </source>
</reference>
<reference evidence="2" key="3">
    <citation type="submission" date="2022-01" db="UniProtKB">
        <authorList>
            <consortium name="EnsemblPlants"/>
        </authorList>
    </citation>
    <scope>IDENTIFICATION</scope>
    <source>
        <strain evidence="2">subsp. vulgare</strain>
    </source>
</reference>
<dbReference type="PANTHER" id="PTHR36140">
    <property type="entry name" value="F-BOX DOMAIN-CONTAINING PROTEIN-RELATED"/>
    <property type="match status" value="1"/>
</dbReference>
<dbReference type="Proteomes" id="UP000011116">
    <property type="component" value="Chromosome 5H"/>
</dbReference>
<feature type="domain" description="F-box" evidence="1">
    <location>
        <begin position="46"/>
        <end position="81"/>
    </location>
</feature>
<reference evidence="3" key="1">
    <citation type="journal article" date="2012" name="Nature">
        <title>A physical, genetic and functional sequence assembly of the barley genome.</title>
        <authorList>
            <consortium name="The International Barley Genome Sequencing Consortium"/>
            <person name="Mayer K.F."/>
            <person name="Waugh R."/>
            <person name="Brown J.W."/>
            <person name="Schulman A."/>
            <person name="Langridge P."/>
            <person name="Platzer M."/>
            <person name="Fincher G.B."/>
            <person name="Muehlbauer G.J."/>
            <person name="Sato K."/>
            <person name="Close T.J."/>
            <person name="Wise R.P."/>
            <person name="Stein N."/>
        </authorList>
    </citation>
    <scope>NUCLEOTIDE SEQUENCE [LARGE SCALE GENOMIC DNA]</scope>
    <source>
        <strain evidence="3">cv. Morex</strain>
    </source>
</reference>
<protein>
    <recommendedName>
        <fullName evidence="1">F-box domain-containing protein</fullName>
    </recommendedName>
</protein>
<dbReference type="Gramene" id="HORVU.MOREX.r2.5HG0357610.1">
    <property type="protein sequence ID" value="HORVU.MOREX.r2.5HG0357610.1.CDS.1"/>
    <property type="gene ID" value="HORVU.MOREX.r2.5HG0357610"/>
</dbReference>
<accession>A0A8I6XWY9</accession>
<dbReference type="PANTHER" id="PTHR36140:SF9">
    <property type="entry name" value="F-BOX DOMAIN CONTAINING PROTEIN"/>
    <property type="match status" value="1"/>
</dbReference>
<dbReference type="Gramene" id="HORVU.MOREX.r3.5HG0430290.1">
    <property type="protein sequence ID" value="HORVU.MOREX.r3.5HG0430290.1.CDS1"/>
    <property type="gene ID" value="HORVU.MOREX.r3.5HG0430290"/>
</dbReference>
<evidence type="ECO:0000259" key="1">
    <source>
        <dbReference type="Pfam" id="PF12937"/>
    </source>
</evidence>
<dbReference type="InterPro" id="IPR036047">
    <property type="entry name" value="F-box-like_dom_sf"/>
</dbReference>
<sequence>MPPPPLARRSSRRWAPYSKNWLAQARHRRLHLRGYRVDDIDNNGTNLPDDVLSAVFSRLSDTADVVRCANTCRHWGRVVAKEATILSRALPPLPRLALGFFHTERPLATARTRNRKAPTRPRFVPLSSGARLLGFSGPLSSALSEAVEGAGHGFLDHSRPVASRMGRLLLELRREGHADGLSLCVCNPMTGDMALLPPVPNPGFYACTVLCGDDLDPPRPSRTFFRVLIVYNRHRHTAMRSYSSDSRCWSREVKRPGPKIKGDKLRKFGQGLVLRGVAYWPLMSTVLAVRLDTPEPAEVPMPAGDLSDHPQNFRLLGATPDGRLTFIRAGVSRDRRLPRNCRDRLLVAIRVLQTTSTWERKDVFVLPQFALTYKPAINVRWFGEKSGILLFTLGDGSNNPGAFALNVETHEIEKLATGVRCSSWDNLLGYEMDGASYLASITCP</sequence>
<organism evidence="2 3">
    <name type="scientific">Hordeum vulgare subsp. vulgare</name>
    <name type="common">Domesticated barley</name>
    <dbReference type="NCBI Taxonomy" id="112509"/>
    <lineage>
        <taxon>Eukaryota</taxon>
        <taxon>Viridiplantae</taxon>
        <taxon>Streptophyta</taxon>
        <taxon>Embryophyta</taxon>
        <taxon>Tracheophyta</taxon>
        <taxon>Spermatophyta</taxon>
        <taxon>Magnoliopsida</taxon>
        <taxon>Liliopsida</taxon>
        <taxon>Poales</taxon>
        <taxon>Poaceae</taxon>
        <taxon>BOP clade</taxon>
        <taxon>Pooideae</taxon>
        <taxon>Triticodae</taxon>
        <taxon>Triticeae</taxon>
        <taxon>Hordeinae</taxon>
        <taxon>Hordeum</taxon>
    </lineage>
</organism>
<dbReference type="SUPFAM" id="SSF81383">
    <property type="entry name" value="F-box domain"/>
    <property type="match status" value="1"/>
</dbReference>
<dbReference type="Pfam" id="PF12937">
    <property type="entry name" value="F-box-like"/>
    <property type="match status" value="1"/>
</dbReference>
<name>A0A8I6XWY9_HORVV</name>
<evidence type="ECO:0000313" key="3">
    <source>
        <dbReference type="Proteomes" id="UP000011116"/>
    </source>
</evidence>
<keyword evidence="3" id="KW-1185">Reference proteome</keyword>
<proteinExistence type="predicted"/>
<evidence type="ECO:0000313" key="2">
    <source>
        <dbReference type="EnsemblPlants" id="HORVU.MOREX.r3.5HG0430290.1.CDS1"/>
    </source>
</evidence>
<dbReference type="Gene3D" id="1.20.1280.50">
    <property type="match status" value="1"/>
</dbReference>